<evidence type="ECO:0000256" key="13">
    <source>
        <dbReference type="ARBA" id="ARBA00023146"/>
    </source>
</evidence>
<evidence type="ECO:0000256" key="15">
    <source>
        <dbReference type="ARBA" id="ARBA00048359"/>
    </source>
</evidence>
<evidence type="ECO:0000256" key="2">
    <source>
        <dbReference type="ARBA" id="ARBA00004496"/>
    </source>
</evidence>
<evidence type="ECO:0000256" key="7">
    <source>
        <dbReference type="ARBA" id="ARBA00022598"/>
    </source>
</evidence>
<evidence type="ECO:0000313" key="20">
    <source>
        <dbReference type="EMBL" id="OGC83802.1"/>
    </source>
</evidence>
<dbReference type="GO" id="GO:0005737">
    <property type="term" value="C:cytoplasm"/>
    <property type="evidence" value="ECO:0007669"/>
    <property type="project" value="UniProtKB-SubCell"/>
</dbReference>
<dbReference type="InterPro" id="IPR023586">
    <property type="entry name" value="Ile-tRNA-ligase_type2"/>
</dbReference>
<dbReference type="Proteomes" id="UP000177564">
    <property type="component" value="Unassembled WGS sequence"/>
</dbReference>
<keyword evidence="11" id="KW-0067">ATP-binding</keyword>
<evidence type="ECO:0000256" key="8">
    <source>
        <dbReference type="ARBA" id="ARBA00022723"/>
    </source>
</evidence>
<dbReference type="Gene3D" id="1.10.730.10">
    <property type="entry name" value="Isoleucyl-tRNA Synthetase, Domain 1"/>
    <property type="match status" value="1"/>
</dbReference>
<evidence type="ECO:0000313" key="21">
    <source>
        <dbReference type="Proteomes" id="UP000177564"/>
    </source>
</evidence>
<evidence type="ECO:0000256" key="17">
    <source>
        <dbReference type="PIRSR" id="PIRSR613078-2"/>
    </source>
</evidence>
<organism evidence="20 21">
    <name type="scientific">Candidatus Adlerbacteria bacterium RIFCSPHIGHO2_02_FULL_52_17</name>
    <dbReference type="NCBI Taxonomy" id="1797240"/>
    <lineage>
        <taxon>Bacteria</taxon>
        <taxon>Candidatus Adleribacteriota</taxon>
    </lineage>
</organism>
<protein>
    <recommendedName>
        <fullName evidence="5">isoleucine--tRNA ligase</fullName>
        <ecNumber evidence="5">6.1.1.5</ecNumber>
    </recommendedName>
</protein>
<evidence type="ECO:0000256" key="3">
    <source>
        <dbReference type="ARBA" id="ARBA00007078"/>
    </source>
</evidence>
<feature type="active site" description="Proton donor/acceptor" evidence="16">
    <location>
        <position position="589"/>
    </location>
</feature>
<dbReference type="PANTHER" id="PTHR42780">
    <property type="entry name" value="SOLEUCYL-TRNA SYNTHETASE"/>
    <property type="match status" value="1"/>
</dbReference>
<comment type="cofactor">
    <cofactor evidence="1">
        <name>Zn(2+)</name>
        <dbReference type="ChEBI" id="CHEBI:29105"/>
    </cofactor>
</comment>
<evidence type="ECO:0000256" key="16">
    <source>
        <dbReference type="PIRSR" id="PIRSR613078-1"/>
    </source>
</evidence>
<evidence type="ECO:0000256" key="14">
    <source>
        <dbReference type="ARBA" id="ARBA00025217"/>
    </source>
</evidence>
<evidence type="ECO:0000256" key="10">
    <source>
        <dbReference type="ARBA" id="ARBA00022833"/>
    </source>
</evidence>
<gene>
    <name evidence="20" type="ORF">A3D68_00695</name>
</gene>
<feature type="binding site" evidence="17">
    <location>
        <position position="562"/>
    </location>
    <ligand>
        <name>substrate</name>
    </ligand>
</feature>
<evidence type="ECO:0000259" key="18">
    <source>
        <dbReference type="Pfam" id="PF00133"/>
    </source>
</evidence>
<feature type="active site" description="Tele-phosphohistidine intermediate" evidence="16">
    <location>
        <position position="511"/>
    </location>
</feature>
<keyword evidence="7" id="KW-0436">Ligase</keyword>
<evidence type="ECO:0000256" key="1">
    <source>
        <dbReference type="ARBA" id="ARBA00001947"/>
    </source>
</evidence>
<evidence type="ECO:0000256" key="9">
    <source>
        <dbReference type="ARBA" id="ARBA00022741"/>
    </source>
</evidence>
<comment type="function">
    <text evidence="14">Catalyzes the attachment of isoleucine to tRNA(Ile). As IleRS can inadvertently accommodate and process structurally similar amino acids such as valine, to avoid such errors it has two additional distinct tRNA(Ile)-dependent editing activities. One activity is designated as 'pretransfer' editing and involves the hydrolysis of activated Val-AMP. The other activity is designated 'posttransfer' editing and involves deacylation of mischarged Val-tRNA(Ile).</text>
</comment>
<dbReference type="InterPro" id="IPR009080">
    <property type="entry name" value="tRNAsynth_Ia_anticodon-bd"/>
</dbReference>
<dbReference type="EC" id="6.1.1.5" evidence="5"/>
<keyword evidence="8" id="KW-0479">Metal-binding</keyword>
<dbReference type="Pfam" id="PF00133">
    <property type="entry name" value="tRNA-synt_1"/>
    <property type="match status" value="2"/>
</dbReference>
<dbReference type="GO" id="GO:0005524">
    <property type="term" value="F:ATP binding"/>
    <property type="evidence" value="ECO:0007669"/>
    <property type="project" value="UniProtKB-KW"/>
</dbReference>
<dbReference type="PANTHER" id="PTHR42780:SF1">
    <property type="entry name" value="ISOLEUCINE--TRNA LIGASE, CYTOPLASMIC"/>
    <property type="match status" value="1"/>
</dbReference>
<comment type="catalytic activity">
    <reaction evidence="15">
        <text>tRNA(Ile) + L-isoleucine + ATP = L-isoleucyl-tRNA(Ile) + AMP + diphosphate</text>
        <dbReference type="Rhea" id="RHEA:11060"/>
        <dbReference type="Rhea" id="RHEA-COMP:9666"/>
        <dbReference type="Rhea" id="RHEA-COMP:9695"/>
        <dbReference type="ChEBI" id="CHEBI:30616"/>
        <dbReference type="ChEBI" id="CHEBI:33019"/>
        <dbReference type="ChEBI" id="CHEBI:58045"/>
        <dbReference type="ChEBI" id="CHEBI:78442"/>
        <dbReference type="ChEBI" id="CHEBI:78528"/>
        <dbReference type="ChEBI" id="CHEBI:456215"/>
        <dbReference type="EC" id="6.1.1.5"/>
    </reaction>
</comment>
<comment type="subunit">
    <text evidence="4">Monomer.</text>
</comment>
<keyword evidence="9" id="KW-0547">Nucleotide-binding</keyword>
<dbReference type="InterPro" id="IPR013078">
    <property type="entry name" value="His_Pase_superF_clade-1"/>
</dbReference>
<dbReference type="Gene3D" id="3.40.50.1240">
    <property type="entry name" value="Phosphoglycerate mutase-like"/>
    <property type="match status" value="1"/>
</dbReference>
<sequence length="1156" mass="131808">MSEQGKSETSKREEEVLRFWQNNRIFEKSLEKKAHRGDFVFYDGPPFATGLPHHGSLLSSIIKDVVPRYKTMRGWRVPRRWGWDCHGLPIENLVEKKLGLKNKKDILGIGIDAFNDAARDSVFEFEREWEKYVDRVGRWVDFKNSYKTMDNSYVESVWWALQRIHRKKLLYEGRKVLMYCPHCETPLAKAEIAADNTYKDITEEAVTVKLKVKNTKKYNLPDNTYLLAWTTTPWTLPGNVGLTVGANINYVLVEQNGEYLVVAKDRATTLRLLSQKSSGSPKTFAQEAVASLLGRQLVGAEYEPLFDVPALHSNKSYKVYAADFVNTNEGTGIVHTAVMYGEDDYALGRKEGLPMVQLLNPNGTYNDAAPALVRGEYIKKAEKVIKEDLERRRLLFKREHHTHSYPHCWRCGTPLIYNAVASWFINIQKIKRRMLKENKKINWVPEHLKHGRFKNILEGAPDWTISRNRFWASPMPIWKEKGGSGLMVIGSVEELLSKAKKSGNHYMVMRHGGARSNAEGFVNSSNDVENHLTAEGRAGVRSAAHALLREKVDLIVASPLTRAQETAHIVRKELGLPESSVMTDERLTEVQFGEKNGAPIPEWEALFATLSDKFNTTVLHGENYLHVRRRVGEFLFEIERRYTNKRILIVTHGTPAWLLVELAAHTPLVEVKQRTHDTPLGVGQWAAFSFVPYPHNKDFEIDLHRPYIDETVLVDRNGRQYERVPEVVDCWVESGTMPTSSAGYPNDRSTVDPERWFGLFPKGYPADFIAEYIGQTRTWFYYMLAASVALFGKRSFNAVVSTGNLLAADGAKLSKSKGNYTDPLVLLGQFGADAYRFYLMGSVVMRSEDLQFRDEDVREVHNRIVGMLWNSYKFFELYKEQYDGTAKAVESAHVLDRWIRSRLGETVQRVTVAFDEYNIPDACRALRACIDDYSTWYVRRSRERTRQAQDDRDAQYTLAVQKESLDTLSRLAAPIMPFIAESIYRGVDGECESVHLADWPEALTIDREVLAGMSLVRSFATVALKQREDAGIKIRQPLAKFSIVHNASPLSQEFLDILADEINVKEIVFEQGSAAMESSFVLDTNINQALKEEGMLRDLVRRIQAWRKEEKLSIANRPAYTLLVSKEEEPVAQVHKATLKIETGLGELTIVVREST</sequence>
<name>A0A1F4XPZ7_9BACT</name>
<feature type="domain" description="Aminoacyl-tRNA synthetase class Ia" evidence="18">
    <location>
        <begin position="16"/>
        <end position="501"/>
    </location>
</feature>
<evidence type="ECO:0000259" key="19">
    <source>
        <dbReference type="Pfam" id="PF08264"/>
    </source>
</evidence>
<dbReference type="InterPro" id="IPR013155">
    <property type="entry name" value="M/V/L/I-tRNA-synth_anticd-bd"/>
</dbReference>
<dbReference type="SUPFAM" id="SSF53254">
    <property type="entry name" value="Phosphoglycerate mutase-like"/>
    <property type="match status" value="1"/>
</dbReference>
<feature type="domain" description="Methionyl/Valyl/Leucyl/Isoleucyl-tRNA synthetase anticodon-binding" evidence="19">
    <location>
        <begin position="896"/>
        <end position="1039"/>
    </location>
</feature>
<dbReference type="AlphaFoldDB" id="A0A1F4XPZ7"/>
<dbReference type="Gene3D" id="3.40.50.620">
    <property type="entry name" value="HUPs"/>
    <property type="match status" value="3"/>
</dbReference>
<dbReference type="EMBL" id="MEWU01000010">
    <property type="protein sequence ID" value="OGC83802.1"/>
    <property type="molecule type" value="Genomic_DNA"/>
</dbReference>
<dbReference type="GO" id="GO:0006428">
    <property type="term" value="P:isoleucyl-tRNA aminoacylation"/>
    <property type="evidence" value="ECO:0007669"/>
    <property type="project" value="InterPro"/>
</dbReference>
<reference evidence="20 21" key="1">
    <citation type="journal article" date="2016" name="Nat. Commun.">
        <title>Thousands of microbial genomes shed light on interconnected biogeochemical processes in an aquifer system.</title>
        <authorList>
            <person name="Anantharaman K."/>
            <person name="Brown C.T."/>
            <person name="Hug L.A."/>
            <person name="Sharon I."/>
            <person name="Castelle C.J."/>
            <person name="Probst A.J."/>
            <person name="Thomas B.C."/>
            <person name="Singh A."/>
            <person name="Wilkins M.J."/>
            <person name="Karaoz U."/>
            <person name="Brodie E.L."/>
            <person name="Williams K.H."/>
            <person name="Hubbard S.S."/>
            <person name="Banfield J.F."/>
        </authorList>
    </citation>
    <scope>NUCLEOTIDE SEQUENCE [LARGE SCALE GENOMIC DNA]</scope>
</reference>
<evidence type="ECO:0000256" key="5">
    <source>
        <dbReference type="ARBA" id="ARBA00013165"/>
    </source>
</evidence>
<dbReference type="GO" id="GO:0002161">
    <property type="term" value="F:aminoacyl-tRNA deacylase activity"/>
    <property type="evidence" value="ECO:0007669"/>
    <property type="project" value="InterPro"/>
</dbReference>
<dbReference type="SMART" id="SM00855">
    <property type="entry name" value="PGAM"/>
    <property type="match status" value="1"/>
</dbReference>
<keyword evidence="13" id="KW-0030">Aminoacyl-tRNA synthetase</keyword>
<dbReference type="Pfam" id="PF08264">
    <property type="entry name" value="Anticodon_1"/>
    <property type="match status" value="1"/>
</dbReference>
<evidence type="ECO:0000256" key="11">
    <source>
        <dbReference type="ARBA" id="ARBA00022840"/>
    </source>
</evidence>
<dbReference type="InterPro" id="IPR002300">
    <property type="entry name" value="aa-tRNA-synth_Ia"/>
</dbReference>
<dbReference type="InterPro" id="IPR009008">
    <property type="entry name" value="Val/Leu/Ile-tRNA-synth_edit"/>
</dbReference>
<comment type="caution">
    <text evidence="20">The sequence shown here is derived from an EMBL/GenBank/DDBJ whole genome shotgun (WGS) entry which is preliminary data.</text>
</comment>
<dbReference type="CDD" id="cd07067">
    <property type="entry name" value="HP_PGM_like"/>
    <property type="match status" value="1"/>
</dbReference>
<feature type="binding site" evidence="17">
    <location>
        <begin position="510"/>
        <end position="517"/>
    </location>
    <ligand>
        <name>substrate</name>
    </ligand>
</feature>
<keyword evidence="12" id="KW-0648">Protein biosynthesis</keyword>
<dbReference type="Pfam" id="PF00300">
    <property type="entry name" value="His_Phos_1"/>
    <property type="match status" value="1"/>
</dbReference>
<dbReference type="CDD" id="cd07961">
    <property type="entry name" value="Anticodon_Ia_Ile_ABEc"/>
    <property type="match status" value="1"/>
</dbReference>
<dbReference type="GO" id="GO:0000049">
    <property type="term" value="F:tRNA binding"/>
    <property type="evidence" value="ECO:0007669"/>
    <property type="project" value="InterPro"/>
</dbReference>
<dbReference type="FunFam" id="3.40.50.620:FF:000063">
    <property type="entry name" value="Isoleucine--tRNA ligase"/>
    <property type="match status" value="1"/>
</dbReference>
<comment type="subcellular location">
    <subcellularLocation>
        <location evidence="2">Cytoplasm</location>
    </subcellularLocation>
</comment>
<evidence type="ECO:0000256" key="6">
    <source>
        <dbReference type="ARBA" id="ARBA00022490"/>
    </source>
</evidence>
<dbReference type="PRINTS" id="PR00984">
    <property type="entry name" value="TRNASYNTHILE"/>
</dbReference>
<accession>A0A1F4XPZ7</accession>
<evidence type="ECO:0000256" key="4">
    <source>
        <dbReference type="ARBA" id="ARBA00011245"/>
    </source>
</evidence>
<dbReference type="SUPFAM" id="SSF47323">
    <property type="entry name" value="Anticodon-binding domain of a subclass of class I aminoacyl-tRNA synthetases"/>
    <property type="match status" value="1"/>
</dbReference>
<keyword evidence="10" id="KW-0862">Zinc</keyword>
<dbReference type="GO" id="GO:0004822">
    <property type="term" value="F:isoleucine-tRNA ligase activity"/>
    <property type="evidence" value="ECO:0007669"/>
    <property type="project" value="UniProtKB-EC"/>
</dbReference>
<dbReference type="InterPro" id="IPR033709">
    <property type="entry name" value="Anticodon_Ile_ABEc"/>
</dbReference>
<proteinExistence type="inferred from homology"/>
<dbReference type="SUPFAM" id="SSF50677">
    <property type="entry name" value="ValRS/IleRS/LeuRS editing domain"/>
    <property type="match status" value="1"/>
</dbReference>
<dbReference type="InterPro" id="IPR002301">
    <property type="entry name" value="Ile-tRNA-ligase"/>
</dbReference>
<comment type="similarity">
    <text evidence="3">Belongs to the class-I aminoacyl-tRNA synthetase family. IleS type 2 subfamily.</text>
</comment>
<dbReference type="Pfam" id="PF19302">
    <property type="entry name" value="DUF5915"/>
    <property type="match status" value="1"/>
</dbReference>
<evidence type="ECO:0000256" key="12">
    <source>
        <dbReference type="ARBA" id="ARBA00022917"/>
    </source>
</evidence>
<dbReference type="SUPFAM" id="SSF52374">
    <property type="entry name" value="Nucleotidylyl transferase"/>
    <property type="match status" value="1"/>
</dbReference>
<dbReference type="STRING" id="1797240.A3D68_00695"/>
<keyword evidence="6" id="KW-0963">Cytoplasm</keyword>
<feature type="domain" description="Aminoacyl-tRNA synthetase class Ia" evidence="18">
    <location>
        <begin position="715"/>
        <end position="849"/>
    </location>
</feature>
<dbReference type="InterPro" id="IPR014729">
    <property type="entry name" value="Rossmann-like_a/b/a_fold"/>
</dbReference>
<dbReference type="InterPro" id="IPR029033">
    <property type="entry name" value="His_PPase_superfam"/>
</dbReference>
<dbReference type="GO" id="GO:0046872">
    <property type="term" value="F:metal ion binding"/>
    <property type="evidence" value="ECO:0007669"/>
    <property type="project" value="UniProtKB-KW"/>
</dbReference>